<protein>
    <submittedName>
        <fullName evidence="1">Uncharacterized protein</fullName>
    </submittedName>
</protein>
<dbReference type="Proteomes" id="UP001314169">
    <property type="component" value="Chromosome 2"/>
</dbReference>
<proteinExistence type="predicted"/>
<keyword evidence="2" id="KW-1185">Reference proteome</keyword>
<gene>
    <name evidence="1" type="ORF">MPIPNATIZW_LOCUS9975</name>
</gene>
<sequence>MQTGLGSFSLGVKLVSGWVFVCTHWVAERKSLERLRPRPVWALPAWPLCPFLPGLGRSPRRLLPPLSSPGEHFCSTFFWRKTACHCGFAVDPTSCLVSPNSETLQKATEWAGDCFLGREPQVWSATVGRSN</sequence>
<reference evidence="1" key="1">
    <citation type="submission" date="2023-12" db="EMBL/GenBank/DDBJ databases">
        <authorList>
            <person name="Brown T."/>
        </authorList>
    </citation>
    <scope>NUCLEOTIDE SEQUENCE</scope>
</reference>
<name>A0ABN9ZXC3_PIPNA</name>
<evidence type="ECO:0000313" key="1">
    <source>
        <dbReference type="EMBL" id="CAK6441669.1"/>
    </source>
</evidence>
<evidence type="ECO:0000313" key="2">
    <source>
        <dbReference type="Proteomes" id="UP001314169"/>
    </source>
</evidence>
<organism evidence="1 2">
    <name type="scientific">Pipistrellus nathusii</name>
    <name type="common">Nathusius' pipistrelle</name>
    <dbReference type="NCBI Taxonomy" id="59473"/>
    <lineage>
        <taxon>Eukaryota</taxon>
        <taxon>Metazoa</taxon>
        <taxon>Chordata</taxon>
        <taxon>Craniata</taxon>
        <taxon>Vertebrata</taxon>
        <taxon>Euteleostomi</taxon>
        <taxon>Mammalia</taxon>
        <taxon>Eutheria</taxon>
        <taxon>Laurasiatheria</taxon>
        <taxon>Chiroptera</taxon>
        <taxon>Yangochiroptera</taxon>
        <taxon>Vespertilionidae</taxon>
        <taxon>Pipistrellus</taxon>
    </lineage>
</organism>
<dbReference type="EMBL" id="OY882859">
    <property type="protein sequence ID" value="CAK6441669.1"/>
    <property type="molecule type" value="Genomic_DNA"/>
</dbReference>
<accession>A0ABN9ZXC3</accession>